<dbReference type="EMBL" id="LXEX01000061">
    <property type="protein sequence ID" value="OAT56943.1"/>
    <property type="molecule type" value="Genomic_DNA"/>
</dbReference>
<keyword evidence="3" id="KW-1185">Reference proteome</keyword>
<evidence type="ECO:0000313" key="2">
    <source>
        <dbReference type="EMBL" id="OAT56943.1"/>
    </source>
</evidence>
<dbReference type="Pfam" id="PF01261">
    <property type="entry name" value="AP_endonuc_2"/>
    <property type="match status" value="1"/>
</dbReference>
<proteinExistence type="predicted"/>
<dbReference type="AlphaFoldDB" id="A0AA91ECU1"/>
<name>A0AA91ECU1_9GAMM</name>
<gene>
    <name evidence="2" type="ORF">M993_04139</name>
</gene>
<dbReference type="SUPFAM" id="SSF51658">
    <property type="entry name" value="Xylose isomerase-like"/>
    <property type="match status" value="1"/>
</dbReference>
<accession>A0AA91ECU1</accession>
<sequence>MNRIQATKILQRADNIPLYLHAYAFHLNMRVEKILPENLLDIASQHQLKGIKVHVLDGESQSLSCANDERLQQFGEKARRLGLDIHIETSASDAKTIDQAVAIATKSGASSVRFYPRYEGHLNAVLAQIRQDIHYIKENYQHSGLTFTLEQHEDLKGHELVKLVNDADFPQLSLLFDFANMINANEEPLPALAAMASNVTQVHIKDALIVREANGLGHKACISGQGDLPFKELLFQLVCLGEDKPQVIAYGLEEEVDYYAPPFRFQHEDNNPWIPWREMSETPLPNKELDVRLEKEFNDALNQIAYVRNILQKLKQEAVAVLK</sequence>
<organism evidence="2 3">
    <name type="scientific">Obesumbacterium proteus ATCC 12841</name>
    <dbReference type="NCBI Taxonomy" id="1354268"/>
    <lineage>
        <taxon>Bacteria</taxon>
        <taxon>Pseudomonadati</taxon>
        <taxon>Pseudomonadota</taxon>
        <taxon>Gammaproteobacteria</taxon>
        <taxon>Enterobacterales</taxon>
        <taxon>Hafniaceae</taxon>
        <taxon>Obesumbacterium</taxon>
    </lineage>
</organism>
<dbReference type="PANTHER" id="PTHR12110">
    <property type="entry name" value="HYDROXYPYRUVATE ISOMERASE"/>
    <property type="match status" value="1"/>
</dbReference>
<dbReference type="Proteomes" id="UP000078431">
    <property type="component" value="Unassembled WGS sequence"/>
</dbReference>
<evidence type="ECO:0000313" key="3">
    <source>
        <dbReference type="Proteomes" id="UP000078431"/>
    </source>
</evidence>
<dbReference type="Gene3D" id="3.20.20.150">
    <property type="entry name" value="Divalent-metal-dependent TIM barrel enzymes"/>
    <property type="match status" value="1"/>
</dbReference>
<dbReference type="InterPro" id="IPR013022">
    <property type="entry name" value="Xyl_isomerase-like_TIM-brl"/>
</dbReference>
<feature type="domain" description="Xylose isomerase-like TIM barrel" evidence="1">
    <location>
        <begin position="93"/>
        <end position="238"/>
    </location>
</feature>
<dbReference type="RefSeq" id="WP_061554088.1">
    <property type="nucleotide sequence ID" value="NZ_LXEX01000061.1"/>
</dbReference>
<reference evidence="2 3" key="1">
    <citation type="submission" date="2016-04" db="EMBL/GenBank/DDBJ databases">
        <title>ATOL: Assembling a taxonomically balanced genome-scale reconstruction of the evolutionary history of the Enterobacteriaceae.</title>
        <authorList>
            <person name="Plunkett G.III."/>
            <person name="Neeno-Eckwall E.C."/>
            <person name="Glasner J.D."/>
            <person name="Perna N.T."/>
        </authorList>
    </citation>
    <scope>NUCLEOTIDE SEQUENCE [LARGE SCALE GENOMIC DNA]</scope>
    <source>
        <strain evidence="2 3">ATCC 12841</strain>
    </source>
</reference>
<dbReference type="InterPro" id="IPR050312">
    <property type="entry name" value="IolE/XylAMocC-like"/>
</dbReference>
<comment type="caution">
    <text evidence="2">The sequence shown here is derived from an EMBL/GenBank/DDBJ whole genome shotgun (WGS) entry which is preliminary data.</text>
</comment>
<dbReference type="InterPro" id="IPR036237">
    <property type="entry name" value="Xyl_isomerase-like_sf"/>
</dbReference>
<evidence type="ECO:0000259" key="1">
    <source>
        <dbReference type="Pfam" id="PF01261"/>
    </source>
</evidence>
<dbReference type="PANTHER" id="PTHR12110:SF53">
    <property type="entry name" value="BLR5974 PROTEIN"/>
    <property type="match status" value="1"/>
</dbReference>
<protein>
    <recommendedName>
        <fullName evidence="1">Xylose isomerase-like TIM barrel domain-containing protein</fullName>
    </recommendedName>
</protein>